<evidence type="ECO:0000313" key="4">
    <source>
        <dbReference type="Proteomes" id="UP000055590"/>
    </source>
</evidence>
<name>A0A0K1P845_9BACT</name>
<reference evidence="3 4" key="1">
    <citation type="submission" date="2015-08" db="EMBL/GenBank/DDBJ databases">
        <authorList>
            <person name="Babu N.S."/>
            <person name="Beckwith C.J."/>
            <person name="Beseler K.G."/>
            <person name="Brison A."/>
            <person name="Carone J.V."/>
            <person name="Caskin T.P."/>
            <person name="Diamond M."/>
            <person name="Durham M.E."/>
            <person name="Foxe J.M."/>
            <person name="Go M."/>
            <person name="Henderson B.A."/>
            <person name="Jones I.B."/>
            <person name="McGettigan J.A."/>
            <person name="Micheletti S.J."/>
            <person name="Nasrallah M.E."/>
            <person name="Ortiz D."/>
            <person name="Piller C.R."/>
            <person name="Privatt S.R."/>
            <person name="Schneider S.L."/>
            <person name="Sharp S."/>
            <person name="Smith T.C."/>
            <person name="Stanton J.D."/>
            <person name="Ullery H.E."/>
            <person name="Wilson R.J."/>
            <person name="Serrano M.G."/>
            <person name="Buck G."/>
            <person name="Lee V."/>
            <person name="Wang Y."/>
            <person name="Carvalho R."/>
            <person name="Voegtly L."/>
            <person name="Shi R."/>
            <person name="Duckworth R."/>
            <person name="Johnson A."/>
            <person name="Loviza R."/>
            <person name="Walstead R."/>
            <person name="Shah Z."/>
            <person name="Kiflezghi M."/>
            <person name="Wade K."/>
            <person name="Ball S.L."/>
            <person name="Bradley K.W."/>
            <person name="Asai D.J."/>
            <person name="Bowman C.A."/>
            <person name="Russell D.A."/>
            <person name="Pope W.H."/>
            <person name="Jacobs-Sera D."/>
            <person name="Hendrix R.W."/>
            <person name="Hatfull G.F."/>
        </authorList>
    </citation>
    <scope>NUCLEOTIDE SEQUENCE [LARGE SCALE GENOMIC DNA]</scope>
    <source>
        <strain evidence="3 4">DSM 27710</strain>
    </source>
</reference>
<keyword evidence="4" id="KW-1185">Reference proteome</keyword>
<gene>
    <name evidence="3" type="ORF">AKJ08_0082</name>
</gene>
<protein>
    <recommendedName>
        <fullName evidence="5">Transmembrane protein</fullName>
    </recommendedName>
</protein>
<feature type="region of interest" description="Disordered" evidence="1">
    <location>
        <begin position="1"/>
        <end position="24"/>
    </location>
</feature>
<evidence type="ECO:0000313" key="3">
    <source>
        <dbReference type="EMBL" id="AKU89695.1"/>
    </source>
</evidence>
<dbReference type="STRING" id="1391653.AKJ08_0082"/>
<dbReference type="EMBL" id="CP012332">
    <property type="protein sequence ID" value="AKU89695.1"/>
    <property type="molecule type" value="Genomic_DNA"/>
</dbReference>
<keyword evidence="2" id="KW-0812">Transmembrane</keyword>
<evidence type="ECO:0008006" key="5">
    <source>
        <dbReference type="Google" id="ProtNLM"/>
    </source>
</evidence>
<dbReference type="AlphaFoldDB" id="A0A0K1P845"/>
<feature type="transmembrane region" description="Helical" evidence="2">
    <location>
        <begin position="54"/>
        <end position="75"/>
    </location>
</feature>
<keyword evidence="2" id="KW-0472">Membrane</keyword>
<evidence type="ECO:0000256" key="2">
    <source>
        <dbReference type="SAM" id="Phobius"/>
    </source>
</evidence>
<accession>A0A0K1P845</accession>
<sequence length="113" mass="13316">MSDDDRRRYERLYPHPAQGLDTEAARRRVEAHPSVMPPNPEPVRFGRLRNRERFGLRLGAVLGLVAAGFFAPFFVRMLGRRQARPWERDQGQRILWRLRNGPFGRRVLLVARR</sequence>
<dbReference type="KEGG" id="vin:AKJ08_0082"/>
<keyword evidence="2" id="KW-1133">Transmembrane helix</keyword>
<dbReference type="Proteomes" id="UP000055590">
    <property type="component" value="Chromosome"/>
</dbReference>
<feature type="compositionally biased region" description="Basic and acidic residues" evidence="1">
    <location>
        <begin position="1"/>
        <end position="13"/>
    </location>
</feature>
<evidence type="ECO:0000256" key="1">
    <source>
        <dbReference type="SAM" id="MobiDB-lite"/>
    </source>
</evidence>
<proteinExistence type="predicted"/>
<dbReference type="RefSeq" id="WP_050724254.1">
    <property type="nucleotide sequence ID" value="NZ_CP012332.1"/>
</dbReference>
<organism evidence="3 4">
    <name type="scientific">Vulgatibacter incomptus</name>
    <dbReference type="NCBI Taxonomy" id="1391653"/>
    <lineage>
        <taxon>Bacteria</taxon>
        <taxon>Pseudomonadati</taxon>
        <taxon>Myxococcota</taxon>
        <taxon>Myxococcia</taxon>
        <taxon>Myxococcales</taxon>
        <taxon>Cystobacterineae</taxon>
        <taxon>Vulgatibacteraceae</taxon>
        <taxon>Vulgatibacter</taxon>
    </lineage>
</organism>